<dbReference type="CDD" id="cd12148">
    <property type="entry name" value="fungal_TF_MHR"/>
    <property type="match status" value="1"/>
</dbReference>
<gene>
    <name evidence="4" type="ORF">D0Z07_7331</name>
</gene>
<dbReference type="EMBL" id="VNKQ01000013">
    <property type="protein sequence ID" value="KAG0647330.1"/>
    <property type="molecule type" value="Genomic_DNA"/>
</dbReference>
<accession>A0A9P6VG64</accession>
<evidence type="ECO:0000256" key="2">
    <source>
        <dbReference type="SAM" id="SignalP"/>
    </source>
</evidence>
<feature type="chain" id="PRO_5040232811" description="Xylanolytic transcriptional activator regulatory domain-containing protein" evidence="2">
    <location>
        <begin position="29"/>
        <end position="247"/>
    </location>
</feature>
<dbReference type="PANTHER" id="PTHR47431">
    <property type="entry name" value="ZN(II)2CYS6 TRANSCRIPTION FACTOR (EUROFUNG)-RELATED"/>
    <property type="match status" value="1"/>
</dbReference>
<dbReference type="AlphaFoldDB" id="A0A9P6VG64"/>
<dbReference type="Proteomes" id="UP000785200">
    <property type="component" value="Unassembled WGS sequence"/>
</dbReference>
<name>A0A9P6VG64_9HELO</name>
<feature type="domain" description="Xylanolytic transcriptional activator regulatory" evidence="3">
    <location>
        <begin position="12"/>
        <end position="153"/>
    </location>
</feature>
<keyword evidence="2" id="KW-0732">Signal</keyword>
<evidence type="ECO:0000313" key="4">
    <source>
        <dbReference type="EMBL" id="KAG0647330.1"/>
    </source>
</evidence>
<evidence type="ECO:0000313" key="5">
    <source>
        <dbReference type="Proteomes" id="UP000785200"/>
    </source>
</evidence>
<dbReference type="InterPro" id="IPR007219">
    <property type="entry name" value="XnlR_reg_dom"/>
</dbReference>
<sequence length="247" mass="28113">MSRQDLPLNGFTVQALLLLAISIHCNNGFELARSLLDKTTSIALEIGMQFKYFAITHSNGDYVLEESWRRTWWGLYVVDGIFQAIQRSNYFALWVVQADVDLPCEESQYSSENIPEPHSMFQYNEREFSENEASYSSFTYLIDIVRILGSVMAVAGEGGNLSDSLVDDADGCLVNWELHLQENKKDVLRSDGEIDEPLFHAHMLFNVTKVFLHRQRSRLAHSPAENLTKCAPTLPSSEVLLPQRKSY</sequence>
<dbReference type="OrthoDB" id="2399539at2759"/>
<keyword evidence="5" id="KW-1185">Reference proteome</keyword>
<comment type="caution">
    <text evidence="4">The sequence shown here is derived from an EMBL/GenBank/DDBJ whole genome shotgun (WGS) entry which is preliminary data.</text>
</comment>
<proteinExistence type="predicted"/>
<feature type="signal peptide" evidence="2">
    <location>
        <begin position="1"/>
        <end position="28"/>
    </location>
</feature>
<dbReference type="PANTHER" id="PTHR47431:SF4">
    <property type="entry name" value="ZN(II)2CYS6 TRANSCRIPTION FACTOR (EUROFUNG)"/>
    <property type="match status" value="1"/>
</dbReference>
<organism evidence="4 5">
    <name type="scientific">Hyphodiscus hymeniophilus</name>
    <dbReference type="NCBI Taxonomy" id="353542"/>
    <lineage>
        <taxon>Eukaryota</taxon>
        <taxon>Fungi</taxon>
        <taxon>Dikarya</taxon>
        <taxon>Ascomycota</taxon>
        <taxon>Pezizomycotina</taxon>
        <taxon>Leotiomycetes</taxon>
        <taxon>Helotiales</taxon>
        <taxon>Hyphodiscaceae</taxon>
        <taxon>Hyphodiscus</taxon>
    </lineage>
</organism>
<dbReference type="Pfam" id="PF04082">
    <property type="entry name" value="Fungal_trans"/>
    <property type="match status" value="1"/>
</dbReference>
<keyword evidence="1" id="KW-0539">Nucleus</keyword>
<evidence type="ECO:0000256" key="1">
    <source>
        <dbReference type="ARBA" id="ARBA00023242"/>
    </source>
</evidence>
<dbReference type="GO" id="GO:0003677">
    <property type="term" value="F:DNA binding"/>
    <property type="evidence" value="ECO:0007669"/>
    <property type="project" value="InterPro"/>
</dbReference>
<dbReference type="GO" id="GO:0008270">
    <property type="term" value="F:zinc ion binding"/>
    <property type="evidence" value="ECO:0007669"/>
    <property type="project" value="InterPro"/>
</dbReference>
<dbReference type="GO" id="GO:0006351">
    <property type="term" value="P:DNA-templated transcription"/>
    <property type="evidence" value="ECO:0007669"/>
    <property type="project" value="InterPro"/>
</dbReference>
<evidence type="ECO:0000259" key="3">
    <source>
        <dbReference type="Pfam" id="PF04082"/>
    </source>
</evidence>
<reference evidence="4" key="1">
    <citation type="submission" date="2019-07" db="EMBL/GenBank/DDBJ databases">
        <title>Hyphodiscus hymeniophilus genome sequencing and assembly.</title>
        <authorList>
            <person name="Kramer G."/>
            <person name="Nodwell J."/>
        </authorList>
    </citation>
    <scope>NUCLEOTIDE SEQUENCE</scope>
    <source>
        <strain evidence="4">ATCC 34498</strain>
    </source>
</reference>
<protein>
    <recommendedName>
        <fullName evidence="3">Xylanolytic transcriptional activator regulatory domain-containing protein</fullName>
    </recommendedName>
</protein>